<name>A0A268EI89_9BACL</name>
<feature type="coiled-coil region" evidence="1">
    <location>
        <begin position="63"/>
        <end position="132"/>
    </location>
</feature>
<proteinExistence type="predicted"/>
<comment type="caution">
    <text evidence="2">The sequence shown here is derived from an EMBL/GenBank/DDBJ whole genome shotgun (WGS) entry which is preliminary data.</text>
</comment>
<gene>
    <name evidence="2" type="ORF">CHH67_21310</name>
</gene>
<evidence type="ECO:0000256" key="1">
    <source>
        <dbReference type="SAM" id="Coils"/>
    </source>
</evidence>
<dbReference type="AlphaFoldDB" id="A0A268EI89"/>
<organism evidence="2 3">
    <name type="scientific">Paenibacillus campinasensis</name>
    <dbReference type="NCBI Taxonomy" id="66347"/>
    <lineage>
        <taxon>Bacteria</taxon>
        <taxon>Bacillati</taxon>
        <taxon>Bacillota</taxon>
        <taxon>Bacilli</taxon>
        <taxon>Bacillales</taxon>
        <taxon>Paenibacillaceae</taxon>
        <taxon>Paenibacillus</taxon>
    </lineage>
</organism>
<accession>A0A268EI89</accession>
<sequence length="165" mass="19069">MSRDLKKDMETIKYLQSWRLDPGGVEDGAAFYTIEEDGIQTEIKADNMLDEDAWKLNDAFLALEYYHRQYAAEKERADKLEMNLEATEGLTRAETKRADSWREHGRKLSIDLQYAEAREQKLKEAIETVINEKEAWRDSGNALDVVTRYLKDTLNSLYPKKGAGT</sequence>
<evidence type="ECO:0000313" key="3">
    <source>
        <dbReference type="Proteomes" id="UP000215596"/>
    </source>
</evidence>
<evidence type="ECO:0000313" key="2">
    <source>
        <dbReference type="EMBL" id="PAD72848.1"/>
    </source>
</evidence>
<dbReference type="EMBL" id="NPBY01000074">
    <property type="protein sequence ID" value="PAD72848.1"/>
    <property type="molecule type" value="Genomic_DNA"/>
</dbReference>
<protein>
    <submittedName>
        <fullName evidence="2">Uncharacterized protein</fullName>
    </submittedName>
</protein>
<keyword evidence="1" id="KW-0175">Coiled coil</keyword>
<dbReference type="RefSeq" id="WP_095267398.1">
    <property type="nucleotide sequence ID" value="NZ_NPBY01000074.1"/>
</dbReference>
<reference evidence="2 3" key="1">
    <citation type="submission" date="2017-07" db="EMBL/GenBank/DDBJ databases">
        <title>Isolation and whole genome analysis of endospore-forming bacteria from heroin.</title>
        <authorList>
            <person name="Kalinowski J."/>
            <person name="Ahrens B."/>
            <person name="Al-Dilaimi A."/>
            <person name="Winkler A."/>
            <person name="Wibberg D."/>
            <person name="Schleenbecker U."/>
            <person name="Ruckert C."/>
            <person name="Wolfel R."/>
            <person name="Grass G."/>
        </authorList>
    </citation>
    <scope>NUCLEOTIDE SEQUENCE [LARGE SCALE GENOMIC DNA]</scope>
    <source>
        <strain evidence="2 3">7537-G1</strain>
    </source>
</reference>
<dbReference type="Proteomes" id="UP000215596">
    <property type="component" value="Unassembled WGS sequence"/>
</dbReference>